<evidence type="ECO:0000256" key="8">
    <source>
        <dbReference type="ARBA" id="ARBA00022842"/>
    </source>
</evidence>
<evidence type="ECO:0000256" key="9">
    <source>
        <dbReference type="ARBA" id="ARBA00031306"/>
    </source>
</evidence>
<evidence type="ECO:0000256" key="6">
    <source>
        <dbReference type="ARBA" id="ARBA00022723"/>
    </source>
</evidence>
<keyword evidence="7" id="KW-0274">FAD</keyword>
<keyword evidence="5 11" id="KW-0808">Transferase</keyword>
<evidence type="ECO:0000313" key="11">
    <source>
        <dbReference type="EMBL" id="MCW3806159.1"/>
    </source>
</evidence>
<dbReference type="PANTHER" id="PTHR30040">
    <property type="entry name" value="THIAMINE BIOSYNTHESIS LIPOPROTEIN APBE"/>
    <property type="match status" value="1"/>
</dbReference>
<comment type="catalytic activity">
    <reaction evidence="10">
        <text>L-threonyl-[protein] + FAD = FMN-L-threonyl-[protein] + AMP + H(+)</text>
        <dbReference type="Rhea" id="RHEA:36847"/>
        <dbReference type="Rhea" id="RHEA-COMP:11060"/>
        <dbReference type="Rhea" id="RHEA-COMP:11061"/>
        <dbReference type="ChEBI" id="CHEBI:15378"/>
        <dbReference type="ChEBI" id="CHEBI:30013"/>
        <dbReference type="ChEBI" id="CHEBI:57692"/>
        <dbReference type="ChEBI" id="CHEBI:74257"/>
        <dbReference type="ChEBI" id="CHEBI:456215"/>
        <dbReference type="EC" id="2.7.1.180"/>
    </reaction>
</comment>
<dbReference type="EC" id="2.7.1.180" evidence="2"/>
<protein>
    <recommendedName>
        <fullName evidence="3">FAD:protein FMN transferase</fullName>
        <ecNumber evidence="2">2.7.1.180</ecNumber>
    </recommendedName>
    <alternativeName>
        <fullName evidence="9">Flavin transferase</fullName>
    </alternativeName>
</protein>
<organism evidence="11 12">
    <name type="scientific">Plebeiibacterium marinum</name>
    <dbReference type="NCBI Taxonomy" id="2992111"/>
    <lineage>
        <taxon>Bacteria</taxon>
        <taxon>Pseudomonadati</taxon>
        <taxon>Bacteroidota</taxon>
        <taxon>Bacteroidia</taxon>
        <taxon>Marinilabiliales</taxon>
        <taxon>Marinilabiliaceae</taxon>
        <taxon>Plebeiibacterium</taxon>
    </lineage>
</organism>
<evidence type="ECO:0000256" key="7">
    <source>
        <dbReference type="ARBA" id="ARBA00022827"/>
    </source>
</evidence>
<keyword evidence="6" id="KW-0479">Metal-binding</keyword>
<evidence type="ECO:0000256" key="1">
    <source>
        <dbReference type="ARBA" id="ARBA00001946"/>
    </source>
</evidence>
<evidence type="ECO:0000256" key="10">
    <source>
        <dbReference type="ARBA" id="ARBA00048540"/>
    </source>
</evidence>
<keyword evidence="12" id="KW-1185">Reference proteome</keyword>
<evidence type="ECO:0000256" key="2">
    <source>
        <dbReference type="ARBA" id="ARBA00011955"/>
    </source>
</evidence>
<dbReference type="SUPFAM" id="SSF143631">
    <property type="entry name" value="ApbE-like"/>
    <property type="match status" value="1"/>
</dbReference>
<name>A0AAE3MEQ0_9BACT</name>
<dbReference type="Gene3D" id="3.10.520.10">
    <property type="entry name" value="ApbE-like domains"/>
    <property type="match status" value="2"/>
</dbReference>
<dbReference type="InterPro" id="IPR024932">
    <property type="entry name" value="ApbE"/>
</dbReference>
<accession>A0AAE3MEQ0</accession>
<comment type="caution">
    <text evidence="11">The sequence shown here is derived from an EMBL/GenBank/DDBJ whole genome shotgun (WGS) entry which is preliminary data.</text>
</comment>
<dbReference type="EMBL" id="JAPDPI010000020">
    <property type="protein sequence ID" value="MCW3806159.1"/>
    <property type="molecule type" value="Genomic_DNA"/>
</dbReference>
<keyword evidence="8" id="KW-0460">Magnesium</keyword>
<dbReference type="Pfam" id="PF02424">
    <property type="entry name" value="ApbE"/>
    <property type="match status" value="1"/>
</dbReference>
<proteinExistence type="predicted"/>
<sequence>MKNFYHSSHFAMNTRLDIILWGCEESYYAQVDNKIHTTIKALELIYSRFDNKSELYKLNDTAYNNYTKLSNTLLKSINQCLEYSVKTTGYFNIGFLNNQGMELHDLIEVRSHSNTIKYLYPNVKLDFGGIGKGIALKHIELILNAYNIENAIISFGESSVLTRGKHPHGSYWPFSFQDQHNFGESLKLNNHMVSISGLHNNTPHIINPESGKLVSDSRAVCIVNNDPIAAEVLSTALIAAPQNLHQQIIKSFTQEKVLYSKS</sequence>
<reference evidence="11" key="1">
    <citation type="submission" date="2022-10" db="EMBL/GenBank/DDBJ databases">
        <authorList>
            <person name="Yu W.X."/>
        </authorList>
    </citation>
    <scope>NUCLEOTIDE SEQUENCE</scope>
    <source>
        <strain evidence="11">D04</strain>
    </source>
</reference>
<dbReference type="Proteomes" id="UP001207408">
    <property type="component" value="Unassembled WGS sequence"/>
</dbReference>
<dbReference type="AlphaFoldDB" id="A0AAE3MEQ0"/>
<evidence type="ECO:0000256" key="4">
    <source>
        <dbReference type="ARBA" id="ARBA00022630"/>
    </source>
</evidence>
<dbReference type="GO" id="GO:0016740">
    <property type="term" value="F:transferase activity"/>
    <property type="evidence" value="ECO:0007669"/>
    <property type="project" value="UniProtKB-KW"/>
</dbReference>
<dbReference type="PANTHER" id="PTHR30040:SF2">
    <property type="entry name" value="FAD:PROTEIN FMN TRANSFERASE"/>
    <property type="match status" value="1"/>
</dbReference>
<dbReference type="RefSeq" id="WP_301199531.1">
    <property type="nucleotide sequence ID" value="NZ_JAPDPI010000020.1"/>
</dbReference>
<dbReference type="InterPro" id="IPR003374">
    <property type="entry name" value="ApbE-like_sf"/>
</dbReference>
<gene>
    <name evidence="11" type="ORF">OM074_11030</name>
</gene>
<evidence type="ECO:0000256" key="3">
    <source>
        <dbReference type="ARBA" id="ARBA00016337"/>
    </source>
</evidence>
<keyword evidence="4" id="KW-0285">Flavoprotein</keyword>
<evidence type="ECO:0000313" key="12">
    <source>
        <dbReference type="Proteomes" id="UP001207408"/>
    </source>
</evidence>
<comment type="cofactor">
    <cofactor evidence="1">
        <name>Mg(2+)</name>
        <dbReference type="ChEBI" id="CHEBI:18420"/>
    </cofactor>
</comment>
<dbReference type="GO" id="GO:0046872">
    <property type="term" value="F:metal ion binding"/>
    <property type="evidence" value="ECO:0007669"/>
    <property type="project" value="UniProtKB-KW"/>
</dbReference>
<evidence type="ECO:0000256" key="5">
    <source>
        <dbReference type="ARBA" id="ARBA00022679"/>
    </source>
</evidence>